<protein>
    <recommendedName>
        <fullName evidence="2">THAP9-like helix-turn-helix domain-containing protein</fullName>
    </recommendedName>
</protein>
<organism evidence="3 4">
    <name type="scientific">Armadillidium nasatum</name>
    <dbReference type="NCBI Taxonomy" id="96803"/>
    <lineage>
        <taxon>Eukaryota</taxon>
        <taxon>Metazoa</taxon>
        <taxon>Ecdysozoa</taxon>
        <taxon>Arthropoda</taxon>
        <taxon>Crustacea</taxon>
        <taxon>Multicrustacea</taxon>
        <taxon>Malacostraca</taxon>
        <taxon>Eumalacostraca</taxon>
        <taxon>Peracarida</taxon>
        <taxon>Isopoda</taxon>
        <taxon>Oniscidea</taxon>
        <taxon>Crinocheta</taxon>
        <taxon>Armadillidiidae</taxon>
        <taxon>Armadillidium</taxon>
    </lineage>
</organism>
<reference evidence="3 4" key="1">
    <citation type="journal article" date="2019" name="PLoS Biol.">
        <title>Sex chromosomes control vertical transmission of feminizing Wolbachia symbionts in an isopod.</title>
        <authorList>
            <person name="Becking T."/>
            <person name="Chebbi M.A."/>
            <person name="Giraud I."/>
            <person name="Moumen B."/>
            <person name="Laverre T."/>
            <person name="Caubet Y."/>
            <person name="Peccoud J."/>
            <person name="Gilbert C."/>
            <person name="Cordaux R."/>
        </authorList>
    </citation>
    <scope>NUCLEOTIDE SEQUENCE [LARGE SCALE GENOMIC DNA]</scope>
    <source>
        <strain evidence="3">ANa2</strain>
        <tissue evidence="3">Whole body excluding digestive tract and cuticle</tissue>
    </source>
</reference>
<feature type="region of interest" description="Disordered" evidence="1">
    <location>
        <begin position="35"/>
        <end position="58"/>
    </location>
</feature>
<name>A0A5N5SXU5_9CRUS</name>
<dbReference type="OrthoDB" id="8948150at2759"/>
<evidence type="ECO:0000259" key="2">
    <source>
        <dbReference type="Pfam" id="PF12017"/>
    </source>
</evidence>
<dbReference type="AlphaFoldDB" id="A0A5N5SXU5"/>
<dbReference type="Proteomes" id="UP000326759">
    <property type="component" value="Unassembled WGS sequence"/>
</dbReference>
<comment type="caution">
    <text evidence="3">The sequence shown here is derived from an EMBL/GenBank/DDBJ whole genome shotgun (WGS) entry which is preliminary data.</text>
</comment>
<proteinExistence type="predicted"/>
<evidence type="ECO:0000313" key="3">
    <source>
        <dbReference type="EMBL" id="KAB7498509.1"/>
    </source>
</evidence>
<feature type="domain" description="THAP9-like helix-turn-helix" evidence="2">
    <location>
        <begin position="121"/>
        <end position="193"/>
    </location>
</feature>
<evidence type="ECO:0000256" key="1">
    <source>
        <dbReference type="SAM" id="MobiDB-lite"/>
    </source>
</evidence>
<evidence type="ECO:0000313" key="4">
    <source>
        <dbReference type="Proteomes" id="UP000326759"/>
    </source>
</evidence>
<sequence length="204" mass="23490">MSLKNNLKRKLDDILDDTDEDEALAPKIVKVSSFKENDPDEDTLDAHYDGHTNNTNDKQTMTEEDYVTDIEKAMKDYTDTYKELELEEYKQMLKKFYTQNLRLATRCQKLKAAVEKTQTTSSKILREISKQVNPHQLAFISAQIINSGKPGNRRVFSPQLKSVVVGLYQLSPVAYRYLSKILTLPEEDEVKQWVAQGNRRLPTG</sequence>
<dbReference type="Pfam" id="PF12017">
    <property type="entry name" value="Tnp_P_element"/>
    <property type="match status" value="1"/>
</dbReference>
<dbReference type="InterPro" id="IPR021896">
    <property type="entry name" value="THAP9-like_HTH"/>
</dbReference>
<dbReference type="EMBL" id="SEYY01019217">
    <property type="protein sequence ID" value="KAB7498509.1"/>
    <property type="molecule type" value="Genomic_DNA"/>
</dbReference>
<accession>A0A5N5SXU5</accession>
<keyword evidence="4" id="KW-1185">Reference proteome</keyword>
<gene>
    <name evidence="3" type="ORF">Anas_07937</name>
</gene>